<keyword evidence="2" id="KW-0285">Flavoprotein</keyword>
<evidence type="ECO:0000256" key="3">
    <source>
        <dbReference type="ARBA" id="ARBA00022729"/>
    </source>
</evidence>
<feature type="compositionally biased region" description="Acidic residues" evidence="6">
    <location>
        <begin position="882"/>
        <end position="891"/>
    </location>
</feature>
<dbReference type="InterPro" id="IPR000172">
    <property type="entry name" value="GMC_OxRdtase_N"/>
</dbReference>
<feature type="region of interest" description="Disordered" evidence="6">
    <location>
        <begin position="759"/>
        <end position="892"/>
    </location>
</feature>
<dbReference type="AlphaFoldDB" id="A0AA38U4X6"/>
<dbReference type="InterPro" id="IPR007867">
    <property type="entry name" value="GMC_OxRtase_C"/>
</dbReference>
<feature type="domain" description="Glucose-methanol-choline oxidoreductase N-terminal" evidence="8">
    <location>
        <begin position="238"/>
        <end position="252"/>
    </location>
</feature>
<evidence type="ECO:0000256" key="4">
    <source>
        <dbReference type="ARBA" id="ARBA00022827"/>
    </source>
</evidence>
<dbReference type="InterPro" id="IPR036188">
    <property type="entry name" value="FAD/NAD-bd_sf"/>
</dbReference>
<feature type="compositionally biased region" description="Low complexity" evidence="6">
    <location>
        <begin position="772"/>
        <end position="782"/>
    </location>
</feature>
<comment type="cofactor">
    <cofactor evidence="1">
        <name>FAD</name>
        <dbReference type="ChEBI" id="CHEBI:57692"/>
    </cofactor>
</comment>
<evidence type="ECO:0000313" key="10">
    <source>
        <dbReference type="Proteomes" id="UP001172457"/>
    </source>
</evidence>
<evidence type="ECO:0000256" key="1">
    <source>
        <dbReference type="ARBA" id="ARBA00001974"/>
    </source>
</evidence>
<evidence type="ECO:0000256" key="5">
    <source>
        <dbReference type="SAM" id="Coils"/>
    </source>
</evidence>
<feature type="coiled-coil region" evidence="5">
    <location>
        <begin position="629"/>
        <end position="656"/>
    </location>
</feature>
<reference evidence="9" key="1">
    <citation type="submission" date="2023-03" db="EMBL/GenBank/DDBJ databases">
        <title>Chromosome-scale reference genome and RAD-based genetic map of yellow starthistle (Centaurea solstitialis) reveal putative structural variation and QTLs associated with invader traits.</title>
        <authorList>
            <person name="Reatini B."/>
            <person name="Cang F.A."/>
            <person name="Jiang Q."/>
            <person name="Mckibben M.T.W."/>
            <person name="Barker M.S."/>
            <person name="Rieseberg L.H."/>
            <person name="Dlugosch K.M."/>
        </authorList>
    </citation>
    <scope>NUCLEOTIDE SEQUENCE</scope>
    <source>
        <strain evidence="9">CAN-66</strain>
        <tissue evidence="9">Leaf</tissue>
    </source>
</reference>
<dbReference type="SUPFAM" id="SSF51905">
    <property type="entry name" value="FAD/NAD(P)-binding domain"/>
    <property type="match status" value="1"/>
</dbReference>
<evidence type="ECO:0000313" key="9">
    <source>
        <dbReference type="EMBL" id="KAJ9566590.1"/>
    </source>
</evidence>
<dbReference type="GO" id="GO:0050660">
    <property type="term" value="F:flavin adenine dinucleotide binding"/>
    <property type="evidence" value="ECO:0007669"/>
    <property type="project" value="InterPro"/>
</dbReference>
<feature type="region of interest" description="Disordered" evidence="6">
    <location>
        <begin position="923"/>
        <end position="945"/>
    </location>
</feature>
<feature type="chain" id="PRO_5041457676" description="Glucose-methanol-choline oxidoreductase N-terminal domain-containing protein" evidence="7">
    <location>
        <begin position="26"/>
        <end position="945"/>
    </location>
</feature>
<name>A0AA38U4X6_9ASTR</name>
<dbReference type="EMBL" id="JARYMX010000001">
    <property type="protein sequence ID" value="KAJ9566590.1"/>
    <property type="molecule type" value="Genomic_DNA"/>
</dbReference>
<dbReference type="InterPro" id="IPR051871">
    <property type="entry name" value="GMC_Oxidoreductase-Related"/>
</dbReference>
<dbReference type="Proteomes" id="UP001172457">
    <property type="component" value="Chromosome 1"/>
</dbReference>
<feature type="compositionally biased region" description="Basic and acidic residues" evidence="6">
    <location>
        <begin position="932"/>
        <end position="945"/>
    </location>
</feature>
<organism evidence="9 10">
    <name type="scientific">Centaurea solstitialis</name>
    <name type="common">yellow star-thistle</name>
    <dbReference type="NCBI Taxonomy" id="347529"/>
    <lineage>
        <taxon>Eukaryota</taxon>
        <taxon>Viridiplantae</taxon>
        <taxon>Streptophyta</taxon>
        <taxon>Embryophyta</taxon>
        <taxon>Tracheophyta</taxon>
        <taxon>Spermatophyta</taxon>
        <taxon>Magnoliopsida</taxon>
        <taxon>eudicotyledons</taxon>
        <taxon>Gunneridae</taxon>
        <taxon>Pentapetalae</taxon>
        <taxon>asterids</taxon>
        <taxon>campanulids</taxon>
        <taxon>Asterales</taxon>
        <taxon>Asteraceae</taxon>
        <taxon>Carduoideae</taxon>
        <taxon>Cardueae</taxon>
        <taxon>Centaureinae</taxon>
        <taxon>Centaurea</taxon>
    </lineage>
</organism>
<dbReference type="Pfam" id="PF00732">
    <property type="entry name" value="GMC_oxred_N"/>
    <property type="match status" value="1"/>
</dbReference>
<dbReference type="Pfam" id="PF14223">
    <property type="entry name" value="Retrotran_gag_2"/>
    <property type="match status" value="1"/>
</dbReference>
<sequence>MDFVSWRTVLYAKVTILFFQALCLAEIPQNYTFIHEATKAPKVSFYDYIVVGGGAAGIPIATTLSSNYSDGVVNVRAKVLGGGTTINAGVYSRGEKKFKHEARLMDEELINESYRWVEKVMVFKPVVGKWQSALRGALLEAGVAPDNGFSYDHSIGTKVTGTIFDQNGTRHTVADLLCYANSKRLSVLLHATVHKILFKTKGKLQPVAYGVVFEDSLGNKHRAYLKGGQKDEIILSAGSLGSPQLLMLSGIGTKEQLNAHRIKVVRQHPFVGQGMADNPLSTIYVPSPMPVEPSIVQVVGITPFGSYIEAVCGVNFMFASPSHDIGCTKFIKMNNLLTLLFVVLYMGGFIFEKINSPVSHGDLKLRNLDPSANPSVTFNYYKESKDLQKCVGGVKTILTVVESNAFSKFKYRNMMAKDILDLNAKLPTNLPTNANTSSSLEQFCKDTVKTLWRYHGGCQIGKVVDHEYKVLGVDALRVIDGSTILNSPGTNPQASILMLGRYMGLTIVGQRLARLLKPTITVAAVERTETTPYLPAYEVEKPYDMYSAEQRAQAAINKRALTLLTMALPNDMYARVESCKDARSMWLGIEQQLQGGEKAVERQRENAMNAYDGFCARDGETLTDSYNRLNSYVNDLRRLALEKNKYEVNVKFLKRLSSQRQAVTISIQVSQNLGKLELHDLYNMMLPHEETLFGKKEKKIHPLALAVVPLGGSNFCQSSSFQENYIVEEPIVLDDGLTEEEMYQLENSLSLMTKFRGNPQRFNKYRHGPHSRGGQSSQSGYQQRDKFKRNDQGRSRDNYHQRDSFGFTNRNQYNKGSYQNHDHGYNNNYQQRDYGYNNGYQQLQGCPKTLRIDLTPASSSGSDSAPPATTTPQAGPTTDNAESPDSDDDQPLDVGEFVYQTILLDEVIQFPHEKTTAEVEMIDPDTAPTDPTEMHLTEEAKKILH</sequence>
<protein>
    <recommendedName>
        <fullName evidence="8">Glucose-methanol-choline oxidoreductase N-terminal domain-containing protein</fullName>
    </recommendedName>
</protein>
<comment type="caution">
    <text evidence="9">The sequence shown here is derived from an EMBL/GenBank/DDBJ whole genome shotgun (WGS) entry which is preliminary data.</text>
</comment>
<keyword evidence="3 7" id="KW-0732">Signal</keyword>
<dbReference type="GO" id="GO:0016614">
    <property type="term" value="F:oxidoreductase activity, acting on CH-OH group of donors"/>
    <property type="evidence" value="ECO:0007669"/>
    <property type="project" value="InterPro"/>
</dbReference>
<feature type="compositionally biased region" description="Low complexity" evidence="6">
    <location>
        <begin position="855"/>
        <end position="879"/>
    </location>
</feature>
<dbReference type="PROSITE" id="PS00624">
    <property type="entry name" value="GMC_OXRED_2"/>
    <property type="match status" value="1"/>
</dbReference>
<keyword evidence="10" id="KW-1185">Reference proteome</keyword>
<keyword evidence="4" id="KW-0274">FAD</keyword>
<evidence type="ECO:0000256" key="7">
    <source>
        <dbReference type="SAM" id="SignalP"/>
    </source>
</evidence>
<evidence type="ECO:0000256" key="2">
    <source>
        <dbReference type="ARBA" id="ARBA00022630"/>
    </source>
</evidence>
<proteinExistence type="predicted"/>
<dbReference type="PANTHER" id="PTHR45968:SF3">
    <property type="entry name" value="OS04G0573100 PROTEIN"/>
    <property type="match status" value="1"/>
</dbReference>
<accession>A0AA38U4X6</accession>
<dbReference type="Pfam" id="PF05199">
    <property type="entry name" value="GMC_oxred_C"/>
    <property type="match status" value="1"/>
</dbReference>
<feature type="signal peptide" evidence="7">
    <location>
        <begin position="1"/>
        <end position="25"/>
    </location>
</feature>
<dbReference type="Gene3D" id="3.50.50.60">
    <property type="entry name" value="FAD/NAD(P)-binding domain"/>
    <property type="match status" value="2"/>
</dbReference>
<gene>
    <name evidence="9" type="ORF">OSB04_002556</name>
</gene>
<feature type="compositionally biased region" description="Polar residues" evidence="6">
    <location>
        <begin position="806"/>
        <end position="831"/>
    </location>
</feature>
<dbReference type="PANTHER" id="PTHR45968">
    <property type="entry name" value="OSJNBA0019K04.7 PROTEIN"/>
    <property type="match status" value="1"/>
</dbReference>
<keyword evidence="5" id="KW-0175">Coiled coil</keyword>
<dbReference type="Gene3D" id="3.30.410.40">
    <property type="match status" value="1"/>
</dbReference>
<feature type="compositionally biased region" description="Basic and acidic residues" evidence="6">
    <location>
        <begin position="783"/>
        <end position="803"/>
    </location>
</feature>
<evidence type="ECO:0000259" key="8">
    <source>
        <dbReference type="PROSITE" id="PS00624"/>
    </source>
</evidence>
<dbReference type="SUPFAM" id="SSF54373">
    <property type="entry name" value="FAD-linked reductases, C-terminal domain"/>
    <property type="match status" value="1"/>
</dbReference>
<evidence type="ECO:0000256" key="6">
    <source>
        <dbReference type="SAM" id="MobiDB-lite"/>
    </source>
</evidence>